<evidence type="ECO:0000259" key="2">
    <source>
        <dbReference type="Pfam" id="PF02541"/>
    </source>
</evidence>
<reference evidence="3 4" key="1">
    <citation type="submission" date="2020-01" db="EMBL/GenBank/DDBJ databases">
        <title>Complete and circular genome sequences of six lactobacillus isolates from horses.</title>
        <authorList>
            <person name="Hassan H.M."/>
        </authorList>
    </citation>
    <scope>NUCLEOTIDE SEQUENCE [LARGE SCALE GENOMIC DNA]</scope>
    <source>
        <strain evidence="3 4">1A</strain>
    </source>
</reference>
<evidence type="ECO:0000256" key="1">
    <source>
        <dbReference type="ARBA" id="ARBA00007125"/>
    </source>
</evidence>
<dbReference type="Gene3D" id="3.30.420.150">
    <property type="entry name" value="Exopolyphosphatase. Domain 2"/>
    <property type="match status" value="1"/>
</dbReference>
<dbReference type="Pfam" id="PF02541">
    <property type="entry name" value="Ppx-GppA"/>
    <property type="match status" value="1"/>
</dbReference>
<sequence length="307" mass="34370">MKHLAIIDLGSNSARLSIQAVDDQGHNTEIKRMKIMTRLAEGMGQSEEKKLQPQAIERTLAAIQTFMRAYQDLPDLKVTGIATAAVRAASNQREFLRQVADLTGVEVNVLSGTKEAYYDYLGVAHSLDLTDYMICDMGGGSFELVLAQNNQAQHLISIPYGAVSLSEKFHSADRISAYDLFRFQNFIQKSFDQLDWFEKGRHLPLVLLGGANRTVGRCKLFDEGAIDPEQMHGVVMPTTEFVDRYASWLQMSLAERRVDLEDEADRADIIIGGLTPVVQMLTHLNMPEVIFSDSGVREGIIYEMLHE</sequence>
<dbReference type="PANTHER" id="PTHR30005">
    <property type="entry name" value="EXOPOLYPHOSPHATASE"/>
    <property type="match status" value="1"/>
</dbReference>
<dbReference type="InterPro" id="IPR050273">
    <property type="entry name" value="GppA/Ppx_hydrolase"/>
</dbReference>
<accession>A0A7H9EI08</accession>
<dbReference type="InterPro" id="IPR043129">
    <property type="entry name" value="ATPase_NBD"/>
</dbReference>
<dbReference type="PANTHER" id="PTHR30005:SF0">
    <property type="entry name" value="RETROGRADE REGULATION PROTEIN 2"/>
    <property type="match status" value="1"/>
</dbReference>
<feature type="domain" description="Ppx/GppA phosphatase N-terminal" evidence="2">
    <location>
        <begin position="23"/>
        <end position="306"/>
    </location>
</feature>
<dbReference type="RefSeq" id="WP_180849187.1">
    <property type="nucleotide sequence ID" value="NZ_CP047418.1"/>
</dbReference>
<dbReference type="AlphaFoldDB" id="A0A7H9EI08"/>
<dbReference type="Proteomes" id="UP000510886">
    <property type="component" value="Chromosome"/>
</dbReference>
<dbReference type="EMBL" id="CP047418">
    <property type="protein sequence ID" value="QLL77333.1"/>
    <property type="molecule type" value="Genomic_DNA"/>
</dbReference>
<dbReference type="Gene3D" id="3.30.420.40">
    <property type="match status" value="1"/>
</dbReference>
<dbReference type="SUPFAM" id="SSF53067">
    <property type="entry name" value="Actin-like ATPase domain"/>
    <property type="match status" value="2"/>
</dbReference>
<evidence type="ECO:0000313" key="3">
    <source>
        <dbReference type="EMBL" id="QLL77333.1"/>
    </source>
</evidence>
<dbReference type="CDD" id="cd24052">
    <property type="entry name" value="ASKHA_NBD_HpPPX-GppA-like"/>
    <property type="match status" value="1"/>
</dbReference>
<dbReference type="KEGG" id="lsw:GTO87_01035"/>
<protein>
    <submittedName>
        <fullName evidence="3">Exopolyphosphatase</fullName>
    </submittedName>
</protein>
<gene>
    <name evidence="3" type="ORF">GTO87_01035</name>
</gene>
<evidence type="ECO:0000313" key="4">
    <source>
        <dbReference type="Proteomes" id="UP000510886"/>
    </source>
</evidence>
<dbReference type="InterPro" id="IPR003695">
    <property type="entry name" value="Ppx_GppA_N"/>
</dbReference>
<dbReference type="GO" id="GO:0016462">
    <property type="term" value="F:pyrophosphatase activity"/>
    <property type="evidence" value="ECO:0007669"/>
    <property type="project" value="TreeGrafter"/>
</dbReference>
<organism evidence="3 4">
    <name type="scientific">Ligilactobacillus saerimneri</name>
    <dbReference type="NCBI Taxonomy" id="228229"/>
    <lineage>
        <taxon>Bacteria</taxon>
        <taxon>Bacillati</taxon>
        <taxon>Bacillota</taxon>
        <taxon>Bacilli</taxon>
        <taxon>Lactobacillales</taxon>
        <taxon>Lactobacillaceae</taxon>
        <taxon>Ligilactobacillus</taxon>
    </lineage>
</organism>
<proteinExistence type="inferred from homology"/>
<name>A0A7H9EI08_9LACO</name>
<comment type="similarity">
    <text evidence="1">Belongs to the GppA/Ppx family.</text>
</comment>